<dbReference type="EMBL" id="CP035042">
    <property type="protein sequence ID" value="QHC50983.1"/>
    <property type="molecule type" value="Genomic_DNA"/>
</dbReference>
<dbReference type="OrthoDB" id="5787335at2"/>
<reference evidence="4 5" key="1">
    <citation type="submission" date="2019-01" db="EMBL/GenBank/DDBJ databases">
        <title>Complete genome of a denitifying bacterium Halomons sp. BC-M4-5.</title>
        <authorList>
            <person name="Wang L."/>
            <person name="Shao Z."/>
        </authorList>
    </citation>
    <scope>NUCLEOTIDE SEQUENCE [LARGE SCALE GENOMIC DNA]</scope>
    <source>
        <strain evidence="4 5">BC-M4-5</strain>
    </source>
</reference>
<dbReference type="GO" id="GO:0005576">
    <property type="term" value="C:extracellular region"/>
    <property type="evidence" value="ECO:0007669"/>
    <property type="project" value="UniProtKB-SubCell"/>
</dbReference>
<dbReference type="PRINTS" id="PR00313">
    <property type="entry name" value="CABNDNGRPT"/>
</dbReference>
<dbReference type="InterPro" id="IPR018511">
    <property type="entry name" value="Hemolysin-typ_Ca-bd_CS"/>
</dbReference>
<keyword evidence="5" id="KW-1185">Reference proteome</keyword>
<protein>
    <submittedName>
        <fullName evidence="4">Type I secretion C-terminal target domain-containing protein</fullName>
    </submittedName>
</protein>
<evidence type="ECO:0000313" key="5">
    <source>
        <dbReference type="Proteomes" id="UP000464013"/>
    </source>
</evidence>
<evidence type="ECO:0000256" key="2">
    <source>
        <dbReference type="ARBA" id="ARBA00022525"/>
    </source>
</evidence>
<dbReference type="Gene3D" id="2.150.10.10">
    <property type="entry name" value="Serralysin-like metalloprotease, C-terminal"/>
    <property type="match status" value="1"/>
</dbReference>
<evidence type="ECO:0000256" key="1">
    <source>
        <dbReference type="ARBA" id="ARBA00004613"/>
    </source>
</evidence>
<dbReference type="PROSITE" id="PS00330">
    <property type="entry name" value="HEMOLYSIN_CALCIUM"/>
    <property type="match status" value="3"/>
</dbReference>
<dbReference type="SUPFAM" id="SSF51120">
    <property type="entry name" value="beta-Roll"/>
    <property type="match status" value="1"/>
</dbReference>
<dbReference type="RefSeq" id="WP_159553765.1">
    <property type="nucleotide sequence ID" value="NZ_CP035042.1"/>
</dbReference>
<name>A0A6I6SUY5_9GAMM</name>
<evidence type="ECO:0000256" key="3">
    <source>
        <dbReference type="ARBA" id="ARBA00022837"/>
    </source>
</evidence>
<dbReference type="InterPro" id="IPR011049">
    <property type="entry name" value="Serralysin-like_metalloprot_C"/>
</dbReference>
<dbReference type="Proteomes" id="UP000464013">
    <property type="component" value="Chromosome"/>
</dbReference>
<dbReference type="PANTHER" id="PTHR38340:SF1">
    <property type="entry name" value="S-LAYER PROTEIN"/>
    <property type="match status" value="1"/>
</dbReference>
<proteinExistence type="predicted"/>
<dbReference type="Gene3D" id="2.60.40.60">
    <property type="entry name" value="Cadherins"/>
    <property type="match status" value="1"/>
</dbReference>
<keyword evidence="2" id="KW-0964">Secreted</keyword>
<dbReference type="InterPro" id="IPR001343">
    <property type="entry name" value="Hemolysn_Ca-bd"/>
</dbReference>
<evidence type="ECO:0000313" key="4">
    <source>
        <dbReference type="EMBL" id="QHC50983.1"/>
    </source>
</evidence>
<dbReference type="PANTHER" id="PTHR38340">
    <property type="entry name" value="S-LAYER PROTEIN"/>
    <property type="match status" value="1"/>
</dbReference>
<dbReference type="CDD" id="cd11304">
    <property type="entry name" value="Cadherin_repeat"/>
    <property type="match status" value="1"/>
</dbReference>
<dbReference type="AlphaFoldDB" id="A0A6I6SUY5"/>
<organism evidence="4 5">
    <name type="scientific">Billgrantia tianxiuensis</name>
    <dbReference type="NCBI Taxonomy" id="2497861"/>
    <lineage>
        <taxon>Bacteria</taxon>
        <taxon>Pseudomonadati</taxon>
        <taxon>Pseudomonadota</taxon>
        <taxon>Gammaproteobacteria</taxon>
        <taxon>Oceanospirillales</taxon>
        <taxon>Halomonadaceae</taxon>
        <taxon>Billgrantia</taxon>
    </lineage>
</organism>
<dbReference type="InterPro" id="IPR019960">
    <property type="entry name" value="T1SS_VCA0849"/>
</dbReference>
<accession>A0A6I6SUY5</accession>
<gene>
    <name evidence="4" type="ORF">EKK97_17295</name>
</gene>
<sequence length="440" mass="47171">MANACSSSNQDQALRVRTMISFFQYLGDTNLDSQNVFSKEYTAWLSSVVLGDPGVTAWLETQLEGDQLDAFREGNYKVELNQNSIDGAPYLTFGDSSSFELTELFSGEKDSFEWTKGKITHERWFFDSYSVPGGEVENRAPTDIRLDIDLEFAQSLNGSGNATTGGQTPSGVVLGTLSAIDPDEGDTHTFEIVAGDGRFEIVNGNQLKLKEGEVIKEGDGTFTITIEAKDEGGLTYYEVFTFKAGALGNTADTIPGTEASGDGTLENPVVGDDIIFGFRGTDTLNSDDSSGDVILFGGHHNDTLYGGEGNDQLFGGNGGDTLIGGQGDDILWGGEGADTFKWMLGDQGSVDTPAVDRIMDFSKTEGDKIDLKDLLGGDAELLFTEEDGKAELHIETQGSGVDQKIIFDNASLAELQLAFEATDAADLVTKMLDSGNLIIE</sequence>
<dbReference type="InterPro" id="IPR050557">
    <property type="entry name" value="RTX_toxin/Mannuronan_C5-epim"/>
</dbReference>
<keyword evidence="3" id="KW-0106">Calcium</keyword>
<dbReference type="KEGG" id="htx:EKK97_17295"/>
<dbReference type="Pfam" id="PF00353">
    <property type="entry name" value="HemolysinCabind"/>
    <property type="match status" value="3"/>
</dbReference>
<comment type="subcellular location">
    <subcellularLocation>
        <location evidence="1">Secreted</location>
    </subcellularLocation>
</comment>
<dbReference type="NCBIfam" id="TIGR03661">
    <property type="entry name" value="T1SS_VCA0849"/>
    <property type="match status" value="1"/>
</dbReference>
<dbReference type="GO" id="GO:0005509">
    <property type="term" value="F:calcium ion binding"/>
    <property type="evidence" value="ECO:0007669"/>
    <property type="project" value="InterPro"/>
</dbReference>